<organism evidence="2 3">
    <name type="scientific">Candidatus Cytomitobacter indipagum</name>
    <dbReference type="NCBI Taxonomy" id="2601575"/>
    <lineage>
        <taxon>Bacteria</taxon>
        <taxon>Pseudomonadati</taxon>
        <taxon>Pseudomonadota</taxon>
        <taxon>Alphaproteobacteria</taxon>
        <taxon>Holosporales</taxon>
        <taxon>Holosporaceae</taxon>
        <taxon>Candidatus Cytomitobacter</taxon>
    </lineage>
</organism>
<dbReference type="GO" id="GO:0016787">
    <property type="term" value="F:hydrolase activity"/>
    <property type="evidence" value="ECO:0007669"/>
    <property type="project" value="UniProtKB-KW"/>
</dbReference>
<dbReference type="InterPro" id="IPR022742">
    <property type="entry name" value="Hydrolase_4"/>
</dbReference>
<dbReference type="RefSeq" id="WP_148980672.1">
    <property type="nucleotide sequence ID" value="NZ_CP043315.1"/>
</dbReference>
<dbReference type="Gene3D" id="3.40.50.1820">
    <property type="entry name" value="alpha/beta hydrolase"/>
    <property type="match status" value="1"/>
</dbReference>
<dbReference type="KEGG" id="cip:FZC35_00275"/>
<dbReference type="Pfam" id="PF12146">
    <property type="entry name" value="Hydrolase_4"/>
    <property type="match status" value="1"/>
</dbReference>
<dbReference type="PANTHER" id="PTHR42103:SF2">
    <property type="entry name" value="AB HYDROLASE-1 DOMAIN-CONTAINING PROTEIN"/>
    <property type="match status" value="1"/>
</dbReference>
<proteinExistence type="predicted"/>
<accession>A0A5C0UCT6</accession>
<keyword evidence="2" id="KW-0378">Hydrolase</keyword>
<dbReference type="SUPFAM" id="SSF53474">
    <property type="entry name" value="alpha/beta-Hydrolases"/>
    <property type="match status" value="1"/>
</dbReference>
<dbReference type="OrthoDB" id="9800435at2"/>
<evidence type="ECO:0000259" key="1">
    <source>
        <dbReference type="Pfam" id="PF12146"/>
    </source>
</evidence>
<dbReference type="EMBL" id="CP043315">
    <property type="protein sequence ID" value="QEK37825.1"/>
    <property type="molecule type" value="Genomic_DNA"/>
</dbReference>
<feature type="domain" description="Serine aminopeptidase S33" evidence="1">
    <location>
        <begin position="57"/>
        <end position="148"/>
    </location>
</feature>
<dbReference type="AlphaFoldDB" id="A0A5C0UCT6"/>
<dbReference type="Proteomes" id="UP000325155">
    <property type="component" value="Chromosome"/>
</dbReference>
<dbReference type="InterPro" id="IPR029058">
    <property type="entry name" value="AB_hydrolase_fold"/>
</dbReference>
<sequence>MIVNKNKKYSSIMIQRKYGALEGKYSKCEASNLGGKSAVLILHPDSACGGSMKNKVVKVLGDAFATLDFDVLRINFRGVGKSQGKYDGGVGELDDALDAIDWLNSQYYDLANIWVAGFGFGGLIAIKSVMRRPNINGFISISPPKESQELNPLTPCSNGLLIVGENDHTVEPDVVKSLTEILSCQKNASIDYKCVDRADHYFSDHMNELEDTIYNYIHDKMLLDSPICTKKKNRKLSSL</sequence>
<keyword evidence="3" id="KW-1185">Reference proteome</keyword>
<reference evidence="2 3" key="1">
    <citation type="submission" date="2019-08" db="EMBL/GenBank/DDBJ databases">
        <title>Highly reduced genomes of protist endosymbionts show evolutionary convergence.</title>
        <authorList>
            <person name="George E."/>
            <person name="Husnik F."/>
            <person name="Tashyreva D."/>
            <person name="Prokopchuk G."/>
            <person name="Horak A."/>
            <person name="Kwong W.K."/>
            <person name="Lukes J."/>
            <person name="Keeling P.J."/>
        </authorList>
    </citation>
    <scope>NUCLEOTIDE SEQUENCE [LARGE SCALE GENOMIC DNA]</scope>
    <source>
        <strain evidence="2">1605</strain>
    </source>
</reference>
<protein>
    <submittedName>
        <fullName evidence="2">Alpha/beta hydrolase</fullName>
    </submittedName>
</protein>
<evidence type="ECO:0000313" key="2">
    <source>
        <dbReference type="EMBL" id="QEK37825.1"/>
    </source>
</evidence>
<gene>
    <name evidence="2" type="ORF">FZC35_00275</name>
</gene>
<name>A0A5C0UCT6_9PROT</name>
<evidence type="ECO:0000313" key="3">
    <source>
        <dbReference type="Proteomes" id="UP000325155"/>
    </source>
</evidence>
<dbReference type="PANTHER" id="PTHR42103">
    <property type="entry name" value="ALPHA/BETA-HYDROLASES SUPERFAMILY PROTEIN"/>
    <property type="match status" value="1"/>
</dbReference>